<proteinExistence type="predicted"/>
<evidence type="ECO:0000313" key="2">
    <source>
        <dbReference type="WBParaSite" id="SCUD_0001286901-mRNA-1"/>
    </source>
</evidence>
<dbReference type="WBParaSite" id="SCUD_0001286901-mRNA-1">
    <property type="protein sequence ID" value="SCUD_0001286901-mRNA-1"/>
    <property type="gene ID" value="SCUD_0001286901"/>
</dbReference>
<sequence length="102" mass="10193">MTKCINFITKKMKTTSPLHHINHELLVSVVVVADTVGLLLTAVCVVVLVVGVMGIEVLGVVDIVVAVVAAATGAAVVVVAVVVRCTGSANSGKSLGTGISGT</sequence>
<keyword evidence="1" id="KW-1133">Transmembrane helix</keyword>
<reference evidence="2" key="1">
    <citation type="submission" date="2016-06" db="UniProtKB">
        <authorList>
            <consortium name="WormBaseParasite"/>
        </authorList>
    </citation>
    <scope>IDENTIFICATION</scope>
</reference>
<feature type="transmembrane region" description="Helical" evidence="1">
    <location>
        <begin position="21"/>
        <end position="51"/>
    </location>
</feature>
<organism evidence="2">
    <name type="scientific">Schistosoma curassoni</name>
    <dbReference type="NCBI Taxonomy" id="6186"/>
    <lineage>
        <taxon>Eukaryota</taxon>
        <taxon>Metazoa</taxon>
        <taxon>Spiralia</taxon>
        <taxon>Lophotrochozoa</taxon>
        <taxon>Platyhelminthes</taxon>
        <taxon>Trematoda</taxon>
        <taxon>Digenea</taxon>
        <taxon>Strigeidida</taxon>
        <taxon>Schistosomatoidea</taxon>
        <taxon>Schistosomatidae</taxon>
        <taxon>Schistosoma</taxon>
    </lineage>
</organism>
<protein>
    <submittedName>
        <fullName evidence="2">Uncharacterized protein</fullName>
    </submittedName>
</protein>
<dbReference type="AlphaFoldDB" id="A0A183KCX6"/>
<accession>A0A183KCX6</accession>
<keyword evidence="1" id="KW-0472">Membrane</keyword>
<name>A0A183KCX6_9TREM</name>
<feature type="transmembrane region" description="Helical" evidence="1">
    <location>
        <begin position="63"/>
        <end position="83"/>
    </location>
</feature>
<evidence type="ECO:0000256" key="1">
    <source>
        <dbReference type="SAM" id="Phobius"/>
    </source>
</evidence>
<keyword evidence="1" id="KW-0812">Transmembrane</keyword>